<organism evidence="2">
    <name type="scientific">Trichuris suis</name>
    <name type="common">pig whipworm</name>
    <dbReference type="NCBI Taxonomy" id="68888"/>
    <lineage>
        <taxon>Eukaryota</taxon>
        <taxon>Metazoa</taxon>
        <taxon>Ecdysozoa</taxon>
        <taxon>Nematoda</taxon>
        <taxon>Enoplea</taxon>
        <taxon>Dorylaimia</taxon>
        <taxon>Trichinellida</taxon>
        <taxon>Trichuridae</taxon>
        <taxon>Trichuris</taxon>
    </lineage>
</organism>
<dbReference type="GO" id="GO:0005198">
    <property type="term" value="F:structural molecule activity"/>
    <property type="evidence" value="ECO:0007669"/>
    <property type="project" value="InterPro"/>
</dbReference>
<protein>
    <submittedName>
        <fullName evidence="2">Uncharacterized protein</fullName>
    </submittedName>
</protein>
<dbReference type="Gene3D" id="2.60.169.10">
    <property type="entry name" value="Microviridae F protein"/>
    <property type="match status" value="1"/>
</dbReference>
<dbReference type="EMBL" id="KL368155">
    <property type="protein sequence ID" value="KFD59321.1"/>
    <property type="molecule type" value="Genomic_DNA"/>
</dbReference>
<dbReference type="Proteomes" id="UP000030758">
    <property type="component" value="Unassembled WGS sequence"/>
</dbReference>
<dbReference type="InterPro" id="IPR037002">
    <property type="entry name" value="Microviridae_protein_F_sf"/>
</dbReference>
<evidence type="ECO:0000313" key="2">
    <source>
        <dbReference type="EMBL" id="KFD59321.1"/>
    </source>
</evidence>
<dbReference type="AlphaFoldDB" id="A0A085MQ25"/>
<comment type="similarity">
    <text evidence="1">Belongs to the microviridae F protein family.</text>
</comment>
<gene>
    <name evidence="2" type="ORF">M514_28500</name>
</gene>
<dbReference type="InterPro" id="IPR016184">
    <property type="entry name" value="Capsid/spike_ssDNA_virus"/>
</dbReference>
<name>A0A085MQ25_9BILA</name>
<dbReference type="Pfam" id="PF02305">
    <property type="entry name" value="Phage_F"/>
    <property type="match status" value="1"/>
</dbReference>
<reference evidence="2" key="1">
    <citation type="journal article" date="2014" name="Nat. Genet.">
        <title>Genome and transcriptome of the porcine whipworm Trichuris suis.</title>
        <authorList>
            <person name="Jex A.R."/>
            <person name="Nejsum P."/>
            <person name="Schwarz E.M."/>
            <person name="Hu L."/>
            <person name="Young N.D."/>
            <person name="Hall R.S."/>
            <person name="Korhonen P.K."/>
            <person name="Liao S."/>
            <person name="Thamsborg S."/>
            <person name="Xia J."/>
            <person name="Xu P."/>
            <person name="Wang S."/>
            <person name="Scheerlinck J.P."/>
            <person name="Hofmann A."/>
            <person name="Sternberg P.W."/>
            <person name="Wang J."/>
            <person name="Gasser R.B."/>
        </authorList>
    </citation>
    <scope>NUCLEOTIDE SEQUENCE [LARGE SCALE GENOMIC DNA]</scope>
    <source>
        <strain evidence="2">DCEP-RM93F</strain>
    </source>
</reference>
<dbReference type="InterPro" id="IPR003514">
    <property type="entry name" value="Microviridae_protein_F"/>
</dbReference>
<feature type="non-terminal residue" evidence="2">
    <location>
        <position position="1"/>
    </location>
</feature>
<proteinExistence type="inferred from homology"/>
<feature type="non-terminal residue" evidence="2">
    <location>
        <position position="126"/>
    </location>
</feature>
<sequence>YALSTDSKRLFTKSFVEHGWILGLCSVTADLTYQQGLDKMWSRFSKYDFYWPTFAHLGEQPVLNKELYCQPDSVKDSATGAAVNDLPFGYQERYAEYRYKRSLITGRFRSNSSSPLDSWHLSQKFG</sequence>
<evidence type="ECO:0000256" key="1">
    <source>
        <dbReference type="ARBA" id="ARBA00009963"/>
    </source>
</evidence>
<dbReference type="SUPFAM" id="SSF88645">
    <property type="entry name" value="ssDNA viruses"/>
    <property type="match status" value="1"/>
</dbReference>
<accession>A0A085MQ25</accession>